<reference evidence="1" key="1">
    <citation type="submission" date="2020-10" db="EMBL/GenBank/DDBJ databases">
        <authorList>
            <person name="Gilroy R."/>
        </authorList>
    </citation>
    <scope>NUCLEOTIDE SEQUENCE</scope>
    <source>
        <strain evidence="1">G3-8215</strain>
    </source>
</reference>
<organism evidence="1 2">
    <name type="scientific">Candidatus Cryptobacteroides avicola</name>
    <dbReference type="NCBI Taxonomy" id="2840757"/>
    <lineage>
        <taxon>Bacteria</taxon>
        <taxon>Pseudomonadati</taxon>
        <taxon>Bacteroidota</taxon>
        <taxon>Bacteroidia</taxon>
        <taxon>Bacteroidales</taxon>
        <taxon>Candidatus Cryptobacteroides</taxon>
    </lineage>
</organism>
<name>A0A940IJ06_9BACT</name>
<sequence>MKTLAISRSRIVRSCRAFLPAASFMLLLLLPASCERRPLMEQSNNVYLDLELDTDIVNYEVTGLPDVMKVNFYHPDTEELLYEDFVGPHGGDIWVAPGTYHMVVYNFGTESTIIGGESHHSQAVAYTNEIPDYLKGQLRTFLAARASMHVSKNEDSPDEKIVNAPDHLFVASGYGVDIPAQVAGESGQYVISARAETVVETYNITVREIRGGQYISSVSALISGMVRAHYIGAGEDSDTPATIYFDMQMDDTKTVLSGSFNTFGKHPGVESVLTLDLLVRDTGGGEHIFTFDLTDQFKDNEDQTLEVIGDFEVTKPSGGGLDPGVGDWDDEDIDIII</sequence>
<dbReference type="EMBL" id="JADILV010000068">
    <property type="protein sequence ID" value="MBO8484314.1"/>
    <property type="molecule type" value="Genomic_DNA"/>
</dbReference>
<dbReference type="InterPro" id="IPR033410">
    <property type="entry name" value="DUF5119"/>
</dbReference>
<comment type="caution">
    <text evidence="1">The sequence shown here is derived from an EMBL/GenBank/DDBJ whole genome shotgun (WGS) entry which is preliminary data.</text>
</comment>
<dbReference type="Pfam" id="PF17145">
    <property type="entry name" value="DUF5119"/>
    <property type="match status" value="1"/>
</dbReference>
<protein>
    <submittedName>
        <fullName evidence="1">DUF5119 domain-containing protein</fullName>
    </submittedName>
</protein>
<gene>
    <name evidence="1" type="ORF">IAB75_09415</name>
</gene>
<proteinExistence type="predicted"/>
<accession>A0A940IJ06</accession>
<evidence type="ECO:0000313" key="1">
    <source>
        <dbReference type="EMBL" id="MBO8484314.1"/>
    </source>
</evidence>
<dbReference type="AlphaFoldDB" id="A0A940IJ06"/>
<reference evidence="1" key="2">
    <citation type="journal article" date="2021" name="PeerJ">
        <title>Extensive microbial diversity within the chicken gut microbiome revealed by metagenomics and culture.</title>
        <authorList>
            <person name="Gilroy R."/>
            <person name="Ravi A."/>
            <person name="Getino M."/>
            <person name="Pursley I."/>
            <person name="Horton D.L."/>
            <person name="Alikhan N.F."/>
            <person name="Baker D."/>
            <person name="Gharbi K."/>
            <person name="Hall N."/>
            <person name="Watson M."/>
            <person name="Adriaenssens E.M."/>
            <person name="Foster-Nyarko E."/>
            <person name="Jarju S."/>
            <person name="Secka A."/>
            <person name="Antonio M."/>
            <person name="Oren A."/>
            <person name="Chaudhuri R.R."/>
            <person name="La Ragione R."/>
            <person name="Hildebrand F."/>
            <person name="Pallen M.J."/>
        </authorList>
    </citation>
    <scope>NUCLEOTIDE SEQUENCE</scope>
    <source>
        <strain evidence="1">G3-8215</strain>
    </source>
</reference>
<dbReference type="Proteomes" id="UP000725002">
    <property type="component" value="Unassembled WGS sequence"/>
</dbReference>
<evidence type="ECO:0000313" key="2">
    <source>
        <dbReference type="Proteomes" id="UP000725002"/>
    </source>
</evidence>